<dbReference type="AlphaFoldDB" id="A0A1X0JVR1"/>
<dbReference type="STRING" id="75922.BST47_06050"/>
<dbReference type="PANTHER" id="PTHR41260:SF1">
    <property type="entry name" value="PROTEIN ECSC"/>
    <property type="match status" value="1"/>
</dbReference>
<comment type="caution">
    <text evidence="2">The sequence shown here is derived from an EMBL/GenBank/DDBJ whole genome shotgun (WGS) entry which is preliminary data.</text>
</comment>
<feature type="transmembrane region" description="Helical" evidence="1">
    <location>
        <begin position="134"/>
        <end position="154"/>
    </location>
</feature>
<feature type="transmembrane region" description="Helical" evidence="1">
    <location>
        <begin position="166"/>
        <end position="191"/>
    </location>
</feature>
<dbReference type="Proteomes" id="UP000192411">
    <property type="component" value="Unassembled WGS sequence"/>
</dbReference>
<reference evidence="2 3" key="1">
    <citation type="submission" date="2017-02" db="EMBL/GenBank/DDBJ databases">
        <title>The new phylogeny of genus Mycobacterium.</title>
        <authorList>
            <person name="Tortoli E."/>
            <person name="Trovato A."/>
            <person name="Cirillo D.M."/>
        </authorList>
    </citation>
    <scope>NUCLEOTIDE SEQUENCE [LARGE SCALE GENOMIC DNA]</scope>
    <source>
        <strain evidence="2 3">DSM 44338</strain>
    </source>
</reference>
<accession>A0A1X0JVR1</accession>
<dbReference type="PANTHER" id="PTHR41260">
    <property type="entry name" value="PROTEIN ECSC"/>
    <property type="match status" value="1"/>
</dbReference>
<proteinExistence type="predicted"/>
<organism evidence="2 3">
    <name type="scientific">Mycolicibacterium tusciae</name>
    <dbReference type="NCBI Taxonomy" id="75922"/>
    <lineage>
        <taxon>Bacteria</taxon>
        <taxon>Bacillati</taxon>
        <taxon>Actinomycetota</taxon>
        <taxon>Actinomycetes</taxon>
        <taxon>Mycobacteriales</taxon>
        <taxon>Mycobacteriaceae</taxon>
        <taxon>Mycolicibacterium</taxon>
    </lineage>
</organism>
<evidence type="ECO:0000313" key="3">
    <source>
        <dbReference type="Proteomes" id="UP000192411"/>
    </source>
</evidence>
<evidence type="ECO:0008006" key="4">
    <source>
        <dbReference type="Google" id="ProtNLM"/>
    </source>
</evidence>
<keyword evidence="3" id="KW-1185">Reference proteome</keyword>
<dbReference type="RefSeq" id="WP_083124349.1">
    <property type="nucleotide sequence ID" value="NZ_MVIM01000003.1"/>
</dbReference>
<sequence>MVASRQAEMSDYEQKAWAALLDEVMAKGTGSGRFARFTGEAKTQVKVGVAKARNHLVDNVPRADKALDAVDVSIQKALAGLHAAFVERGLNSVSPAVIFATFAADSVDVSSYDAVRELDLRLCDRSVPRRKEKYIALAAGQGAATSLAVTGATVSSTVSGGTTLGVAAGAIVVDVTAVMVGMGRIVALVAAHYGYEVRDPEEQVFATGVLSYSSAGNAAEKAASLAALSRLTQDMMRRATWKQLQRHQMVNVIQRVVTSLGFNLTKKKLAQIVPVAGAVINGGLNARLAQNTFNRAQSAYRLRFLTEKYNLDPKMWAPNVVDAEFTDMPLVDEILEAELAGSPDVGSEKQE</sequence>
<gene>
    <name evidence="2" type="ORF">BST47_06050</name>
</gene>
<evidence type="ECO:0000313" key="2">
    <source>
        <dbReference type="EMBL" id="ORB66675.1"/>
    </source>
</evidence>
<dbReference type="EMBL" id="MVIM01000003">
    <property type="protein sequence ID" value="ORB66675.1"/>
    <property type="molecule type" value="Genomic_DNA"/>
</dbReference>
<keyword evidence="1" id="KW-0812">Transmembrane</keyword>
<dbReference type="Pfam" id="PF12787">
    <property type="entry name" value="EcsC"/>
    <property type="match status" value="1"/>
</dbReference>
<keyword evidence="1" id="KW-0472">Membrane</keyword>
<name>A0A1X0JVR1_9MYCO</name>
<protein>
    <recommendedName>
        <fullName evidence="4">EcsC family protein</fullName>
    </recommendedName>
</protein>
<dbReference type="InterPro" id="IPR024787">
    <property type="entry name" value="EcsC"/>
</dbReference>
<dbReference type="OrthoDB" id="2737310at2"/>
<keyword evidence="1" id="KW-1133">Transmembrane helix</keyword>
<evidence type="ECO:0000256" key="1">
    <source>
        <dbReference type="SAM" id="Phobius"/>
    </source>
</evidence>